<reference evidence="3 4" key="1">
    <citation type="submission" date="2019-03" db="EMBL/GenBank/DDBJ databases">
        <title>Genomic Encyclopedia of Type Strains, Phase IV (KMG-IV): sequencing the most valuable type-strain genomes for metagenomic binning, comparative biology and taxonomic classification.</title>
        <authorList>
            <person name="Goeker M."/>
        </authorList>
    </citation>
    <scope>NUCLEOTIDE SEQUENCE [LARGE SCALE GENOMIC DNA]</scope>
    <source>
        <strain evidence="3 4">DSM 45934</strain>
    </source>
</reference>
<dbReference type="OrthoDB" id="3671213at2"/>
<gene>
    <name evidence="3" type="ORF">EV192_108231</name>
</gene>
<dbReference type="InterPro" id="IPR010872">
    <property type="entry name" value="MDMPI_C-term_domain"/>
</dbReference>
<sequence length="234" mass="25202">MNLGDHLIEQTDAFADLVKDANPDARVPTCPDWSLRVLVAHMGQAPRWAAGIVRTRAAAAIPDPTEADPGPQREWPEWLHAGATDLVKSVADDPDVEVWTVVGPRPASFWLRRILCDLVVHRADAAFTAGKPYDVAPELAAEAISEGLRLFEETHAQPGTGETLLVRPNDAAPWRITLTPDGMTAERGGDAADVVVSGPARDLLLAFTRRIPPAAVTVSGDHALLERWLANIGL</sequence>
<evidence type="ECO:0000313" key="3">
    <source>
        <dbReference type="EMBL" id="TCO54943.1"/>
    </source>
</evidence>
<dbReference type="Proteomes" id="UP000295680">
    <property type="component" value="Unassembled WGS sequence"/>
</dbReference>
<dbReference type="NCBIfam" id="TIGR03083">
    <property type="entry name" value="maleylpyruvate isomerase family mycothiol-dependent enzyme"/>
    <property type="match status" value="1"/>
</dbReference>
<dbReference type="InterPro" id="IPR034660">
    <property type="entry name" value="DinB/YfiT-like"/>
</dbReference>
<dbReference type="Pfam" id="PF11716">
    <property type="entry name" value="MDMPI_N"/>
    <property type="match status" value="1"/>
</dbReference>
<organism evidence="3 4">
    <name type="scientific">Actinocrispum wychmicini</name>
    <dbReference type="NCBI Taxonomy" id="1213861"/>
    <lineage>
        <taxon>Bacteria</taxon>
        <taxon>Bacillati</taxon>
        <taxon>Actinomycetota</taxon>
        <taxon>Actinomycetes</taxon>
        <taxon>Pseudonocardiales</taxon>
        <taxon>Pseudonocardiaceae</taxon>
        <taxon>Actinocrispum</taxon>
    </lineage>
</organism>
<dbReference type="EMBL" id="SLWS01000008">
    <property type="protein sequence ID" value="TCO54943.1"/>
    <property type="molecule type" value="Genomic_DNA"/>
</dbReference>
<dbReference type="GO" id="GO:0046872">
    <property type="term" value="F:metal ion binding"/>
    <property type="evidence" value="ECO:0007669"/>
    <property type="project" value="InterPro"/>
</dbReference>
<dbReference type="Pfam" id="PF07398">
    <property type="entry name" value="MDMPI_C"/>
    <property type="match status" value="1"/>
</dbReference>
<dbReference type="SUPFAM" id="SSF109854">
    <property type="entry name" value="DinB/YfiT-like putative metalloenzymes"/>
    <property type="match status" value="1"/>
</dbReference>
<keyword evidence="4" id="KW-1185">Reference proteome</keyword>
<dbReference type="InterPro" id="IPR017517">
    <property type="entry name" value="Maleyloyr_isom"/>
</dbReference>
<feature type="domain" description="MDMPI C-terminal" evidence="1">
    <location>
        <begin position="138"/>
        <end position="227"/>
    </location>
</feature>
<accession>A0A4R2J784</accession>
<evidence type="ECO:0000313" key="4">
    <source>
        <dbReference type="Proteomes" id="UP000295680"/>
    </source>
</evidence>
<dbReference type="AlphaFoldDB" id="A0A4R2J784"/>
<name>A0A4R2J784_9PSEU</name>
<feature type="domain" description="Mycothiol-dependent maleylpyruvate isomerase metal-binding" evidence="2">
    <location>
        <begin position="7"/>
        <end position="126"/>
    </location>
</feature>
<dbReference type="GO" id="GO:0005886">
    <property type="term" value="C:plasma membrane"/>
    <property type="evidence" value="ECO:0007669"/>
    <property type="project" value="TreeGrafter"/>
</dbReference>
<proteinExistence type="predicted"/>
<protein>
    <submittedName>
        <fullName evidence="3">Uncharacterized protein (TIGR03083 family)</fullName>
    </submittedName>
</protein>
<evidence type="ECO:0000259" key="1">
    <source>
        <dbReference type="Pfam" id="PF07398"/>
    </source>
</evidence>
<evidence type="ECO:0000259" key="2">
    <source>
        <dbReference type="Pfam" id="PF11716"/>
    </source>
</evidence>
<dbReference type="InterPro" id="IPR024344">
    <property type="entry name" value="MDMPI_metal-binding"/>
</dbReference>
<comment type="caution">
    <text evidence="3">The sequence shown here is derived from an EMBL/GenBank/DDBJ whole genome shotgun (WGS) entry which is preliminary data.</text>
</comment>
<dbReference type="PANTHER" id="PTHR40758:SF1">
    <property type="entry name" value="CONSERVED PROTEIN"/>
    <property type="match status" value="1"/>
</dbReference>
<dbReference type="RefSeq" id="WP_132122725.1">
    <property type="nucleotide sequence ID" value="NZ_SLWS01000008.1"/>
</dbReference>
<dbReference type="PANTHER" id="PTHR40758">
    <property type="entry name" value="CONSERVED PROTEIN"/>
    <property type="match status" value="1"/>
</dbReference>